<feature type="transmembrane region" description="Helical" evidence="1">
    <location>
        <begin position="59"/>
        <end position="75"/>
    </location>
</feature>
<dbReference type="EMBL" id="FWXB01000002">
    <property type="protein sequence ID" value="SMC10931.1"/>
    <property type="molecule type" value="Genomic_DNA"/>
</dbReference>
<keyword evidence="3" id="KW-1185">Reference proteome</keyword>
<keyword evidence="1" id="KW-0472">Membrane</keyword>
<name>A0A1X7BMV3_9RHOB</name>
<accession>A0A1X7BMV3</accession>
<organism evidence="2 3">
    <name type="scientific">Roseovarius aestuarii</name>
    <dbReference type="NCBI Taxonomy" id="475083"/>
    <lineage>
        <taxon>Bacteria</taxon>
        <taxon>Pseudomonadati</taxon>
        <taxon>Pseudomonadota</taxon>
        <taxon>Alphaproteobacteria</taxon>
        <taxon>Rhodobacterales</taxon>
        <taxon>Roseobacteraceae</taxon>
        <taxon>Roseovarius</taxon>
    </lineage>
</organism>
<proteinExistence type="predicted"/>
<evidence type="ECO:0000256" key="1">
    <source>
        <dbReference type="SAM" id="Phobius"/>
    </source>
</evidence>
<feature type="transmembrane region" description="Helical" evidence="1">
    <location>
        <begin position="87"/>
        <end position="106"/>
    </location>
</feature>
<evidence type="ECO:0000313" key="2">
    <source>
        <dbReference type="EMBL" id="SMC10931.1"/>
    </source>
</evidence>
<feature type="transmembrane region" description="Helical" evidence="1">
    <location>
        <begin position="32"/>
        <end position="53"/>
    </location>
</feature>
<protein>
    <submittedName>
        <fullName evidence="2">Uncharacterized protein</fullName>
    </submittedName>
</protein>
<sequence>MARVHWCAGHSRLGTGHLMIVEIWQSFRRLPLWVQIWVAAILVPVNLAALLFLSAPNGMLVAALAVGGMAPNLIIMMRDHGFSRAMALPHLLIWTPLVILLISLLTGGAELPDTYRQFLFLLLVVNLVSLAFDCVDAMRWWKGDRGAA</sequence>
<dbReference type="AlphaFoldDB" id="A0A1X7BMV3"/>
<keyword evidence="1" id="KW-1133">Transmembrane helix</keyword>
<gene>
    <name evidence="2" type="ORF">ROA7745_00739</name>
</gene>
<keyword evidence="1" id="KW-0812">Transmembrane</keyword>
<evidence type="ECO:0000313" key="3">
    <source>
        <dbReference type="Proteomes" id="UP000193224"/>
    </source>
</evidence>
<dbReference type="Proteomes" id="UP000193224">
    <property type="component" value="Unassembled WGS sequence"/>
</dbReference>
<reference evidence="2 3" key="1">
    <citation type="submission" date="2017-03" db="EMBL/GenBank/DDBJ databases">
        <authorList>
            <person name="Afonso C.L."/>
            <person name="Miller P.J."/>
            <person name="Scott M.A."/>
            <person name="Spackman E."/>
            <person name="Goraichik I."/>
            <person name="Dimitrov K.M."/>
            <person name="Suarez D.L."/>
            <person name="Swayne D.E."/>
        </authorList>
    </citation>
    <scope>NUCLEOTIDE SEQUENCE [LARGE SCALE GENOMIC DNA]</scope>
    <source>
        <strain evidence="2 3">CECT 7745</strain>
    </source>
</reference>
<feature type="transmembrane region" description="Helical" evidence="1">
    <location>
        <begin position="118"/>
        <end position="135"/>
    </location>
</feature>